<evidence type="ECO:0000313" key="3">
    <source>
        <dbReference type="Proteomes" id="UP000266258"/>
    </source>
</evidence>
<dbReference type="Proteomes" id="UP000266258">
    <property type="component" value="Unassembled WGS sequence"/>
</dbReference>
<gene>
    <name evidence="2" type="ORF">CJP74_07795</name>
</gene>
<keyword evidence="1" id="KW-0732">Signal</keyword>
<reference evidence="2 3" key="1">
    <citation type="submission" date="2017-08" db="EMBL/GenBank/DDBJ databases">
        <title>Reclassification of Bisgaard taxon 37 and 44.</title>
        <authorList>
            <person name="Christensen H."/>
        </authorList>
    </citation>
    <scope>NUCLEOTIDE SEQUENCE [LARGE SCALE GENOMIC DNA]</scope>
    <source>
        <strain evidence="2 3">B96_4</strain>
    </source>
</reference>
<dbReference type="EMBL" id="NRJH01000085">
    <property type="protein sequence ID" value="RIY31233.1"/>
    <property type="molecule type" value="Genomic_DNA"/>
</dbReference>
<comment type="caution">
    <text evidence="2">The sequence shown here is derived from an EMBL/GenBank/DDBJ whole genome shotgun (WGS) entry which is preliminary data.</text>
</comment>
<dbReference type="RefSeq" id="WP_119497956.1">
    <property type="nucleotide sequence ID" value="NZ_NRJH01000085.1"/>
</dbReference>
<feature type="signal peptide" evidence="1">
    <location>
        <begin position="1"/>
        <end position="24"/>
    </location>
</feature>
<organism evidence="2 3">
    <name type="scientific">Psittacicella melopsittaci</name>
    <dbReference type="NCBI Taxonomy" id="2028576"/>
    <lineage>
        <taxon>Bacteria</taxon>
        <taxon>Pseudomonadati</taxon>
        <taxon>Pseudomonadota</taxon>
        <taxon>Gammaproteobacteria</taxon>
        <taxon>Pasteurellales</taxon>
        <taxon>Psittacicellaceae</taxon>
        <taxon>Psittacicella</taxon>
    </lineage>
</organism>
<keyword evidence="3" id="KW-1185">Reference proteome</keyword>
<feature type="chain" id="PRO_5017176015" evidence="1">
    <location>
        <begin position="25"/>
        <end position="136"/>
    </location>
</feature>
<name>A0A3A1XZ22_9GAMM</name>
<evidence type="ECO:0000256" key="1">
    <source>
        <dbReference type="SAM" id="SignalP"/>
    </source>
</evidence>
<proteinExistence type="predicted"/>
<evidence type="ECO:0000313" key="2">
    <source>
        <dbReference type="EMBL" id="RIY31233.1"/>
    </source>
</evidence>
<accession>A0A3A1XZ22</accession>
<sequence>MKLKSVLLSTLVAATAFVSINANASTKDPATAYSSYYAQAQQANQVNNNAKVITIDGVEYQGKVIKGANGFLNVLVDGERSLDTRSYTFAKGQVRVPASFTEAQINQALQALDIDTKVSTLSYFQIQNILNSKSNS</sequence>
<protein>
    <submittedName>
        <fullName evidence="2">Uncharacterized protein</fullName>
    </submittedName>
</protein>
<dbReference type="AlphaFoldDB" id="A0A3A1XZ22"/>